<dbReference type="EMBL" id="JBHSRF010000023">
    <property type="protein sequence ID" value="MFC6083003.1"/>
    <property type="molecule type" value="Genomic_DNA"/>
</dbReference>
<dbReference type="RefSeq" id="WP_380754201.1">
    <property type="nucleotide sequence ID" value="NZ_JBHSRF010000023.1"/>
</dbReference>
<protein>
    <recommendedName>
        <fullName evidence="3">Tetratricopeptide repeat protein</fullName>
    </recommendedName>
</protein>
<accession>A0ABW1NJ51</accession>
<dbReference type="Proteomes" id="UP001596137">
    <property type="component" value="Unassembled WGS sequence"/>
</dbReference>
<evidence type="ECO:0000313" key="2">
    <source>
        <dbReference type="Proteomes" id="UP001596137"/>
    </source>
</evidence>
<proteinExistence type="predicted"/>
<sequence>MPLDPAIIRHEKVAGQAMRGRCPSCRQGWLSFDQIRYADIEACPAFGAAVRRTYASIGHGFLMVTAGRPIEDLIACDTCGKEGELSSPVIVDLPSRGLLIFVTHAPDDGGVEIGFKMVLDSCAGLVSEAVLASARHRPYTFVHGWDGLEALLAVLDGQQHHPTPPPYRHATKDSGPRFASLSGYRVGKAFFYYPSFTAIAELAKTLLIFSSSAREPAELETMLDLLRRFTELTRVDHPWVLREAGRLAIEAGRLDEAEQWLERSARSEHQWLAVTLSFLDATPGRSGDTAVTASSDWHHTGPVTQHRHAVTRQFPARPDYGLWHFPEMELHAPTIEAEDYFHAAGHLVGELDRILHENGWRIAPHDLVTVADLKQATKRRVEAHQVSSANRALFWRSFARARWRNHPGRDSALQAIDELIASWRAVPHSGRVAVLRLGFDPSVEIYYLEHSARQIRTWTAWSTH</sequence>
<evidence type="ECO:0000313" key="1">
    <source>
        <dbReference type="EMBL" id="MFC6083003.1"/>
    </source>
</evidence>
<evidence type="ECO:0008006" key="3">
    <source>
        <dbReference type="Google" id="ProtNLM"/>
    </source>
</evidence>
<name>A0ABW1NJ51_9ACTN</name>
<comment type="caution">
    <text evidence="1">The sequence shown here is derived from an EMBL/GenBank/DDBJ whole genome shotgun (WGS) entry which is preliminary data.</text>
</comment>
<organism evidence="1 2">
    <name type="scientific">Sphaerisporangium aureirubrum</name>
    <dbReference type="NCBI Taxonomy" id="1544736"/>
    <lineage>
        <taxon>Bacteria</taxon>
        <taxon>Bacillati</taxon>
        <taxon>Actinomycetota</taxon>
        <taxon>Actinomycetes</taxon>
        <taxon>Streptosporangiales</taxon>
        <taxon>Streptosporangiaceae</taxon>
        <taxon>Sphaerisporangium</taxon>
    </lineage>
</organism>
<keyword evidence="2" id="KW-1185">Reference proteome</keyword>
<reference evidence="2" key="1">
    <citation type="journal article" date="2019" name="Int. J. Syst. Evol. Microbiol.">
        <title>The Global Catalogue of Microorganisms (GCM) 10K type strain sequencing project: providing services to taxonomists for standard genome sequencing and annotation.</title>
        <authorList>
            <consortium name="The Broad Institute Genomics Platform"/>
            <consortium name="The Broad Institute Genome Sequencing Center for Infectious Disease"/>
            <person name="Wu L."/>
            <person name="Ma J."/>
        </authorList>
    </citation>
    <scope>NUCLEOTIDE SEQUENCE [LARGE SCALE GENOMIC DNA]</scope>
    <source>
        <strain evidence="2">JCM 30346</strain>
    </source>
</reference>
<gene>
    <name evidence="1" type="ORF">ACFP1K_17665</name>
</gene>